<accession>K9W9B2</accession>
<dbReference type="eggNOG" id="COG3103">
    <property type="taxonomic scope" value="Bacteria"/>
</dbReference>
<dbReference type="Proteomes" id="UP000010471">
    <property type="component" value="Chromosome"/>
</dbReference>
<keyword evidence="2" id="KW-1185">Reference proteome</keyword>
<evidence type="ECO:0000313" key="1">
    <source>
        <dbReference type="EMBL" id="AFZ16406.1"/>
    </source>
</evidence>
<dbReference type="AlphaFoldDB" id="K9W9B2"/>
<proteinExistence type="predicted"/>
<reference evidence="1 2" key="1">
    <citation type="submission" date="2012-06" db="EMBL/GenBank/DDBJ databases">
        <title>Finished chromosome of genome of Microcoleus sp. PCC 7113.</title>
        <authorList>
            <consortium name="US DOE Joint Genome Institute"/>
            <person name="Gugger M."/>
            <person name="Coursin T."/>
            <person name="Rippka R."/>
            <person name="Tandeau De Marsac N."/>
            <person name="Huntemann M."/>
            <person name="Wei C.-L."/>
            <person name="Han J."/>
            <person name="Detter J.C."/>
            <person name="Han C."/>
            <person name="Tapia R."/>
            <person name="Chen A."/>
            <person name="Kyrpides N."/>
            <person name="Mavromatis K."/>
            <person name="Markowitz V."/>
            <person name="Szeto E."/>
            <person name="Ivanova N."/>
            <person name="Pagani I."/>
            <person name="Pati A."/>
            <person name="Goodwin L."/>
            <person name="Nordberg H.P."/>
            <person name="Cantor M.N."/>
            <person name="Hua S.X."/>
            <person name="Woyke T."/>
            <person name="Kerfeld C.A."/>
        </authorList>
    </citation>
    <scope>NUCLEOTIDE SEQUENCE [LARGE SCALE GENOMIC DNA]</scope>
    <source>
        <strain evidence="1 2">PCC 7113</strain>
    </source>
</reference>
<dbReference type="Gene3D" id="2.30.30.40">
    <property type="entry name" value="SH3 Domains"/>
    <property type="match status" value="1"/>
</dbReference>
<dbReference type="EMBL" id="CP003630">
    <property type="protein sequence ID" value="AFZ16406.1"/>
    <property type="molecule type" value="Genomic_DNA"/>
</dbReference>
<evidence type="ECO:0000313" key="2">
    <source>
        <dbReference type="Proteomes" id="UP000010471"/>
    </source>
</evidence>
<sequence length="200" mass="21564">MNMLKNLTQSLITIPLISLSVVGLNVTLVSSATTVMPKPNQPTARLISQTVTCRVVNIQTGQLAVRFSPNGKSKAGLNNGNSVTLLREGSAPWAYVRVMNGPNRAVNGLEGWVNSDYLSCGETSENPQVSCDVVNIQSGQLAVRFSPNGRSKAGLNNGNTVRWIKDGSAPWVYVRVINGPNRQVNGIEGWVNSNYLSCYD</sequence>
<protein>
    <recommendedName>
        <fullName evidence="3">SH3 domain-containing protein</fullName>
    </recommendedName>
</protein>
<organism evidence="1 2">
    <name type="scientific">Allocoleopsis franciscana PCC 7113</name>
    <dbReference type="NCBI Taxonomy" id="1173027"/>
    <lineage>
        <taxon>Bacteria</taxon>
        <taxon>Bacillati</taxon>
        <taxon>Cyanobacteriota</taxon>
        <taxon>Cyanophyceae</taxon>
        <taxon>Coleofasciculales</taxon>
        <taxon>Coleofasciculaceae</taxon>
        <taxon>Allocoleopsis</taxon>
        <taxon>Allocoleopsis franciscana</taxon>
    </lineage>
</organism>
<name>K9W9B2_9CYAN</name>
<dbReference type="STRING" id="1173027.Mic7113_0488"/>
<dbReference type="HOGENOM" id="CLU_1364910_0_0_3"/>
<evidence type="ECO:0008006" key="3">
    <source>
        <dbReference type="Google" id="ProtNLM"/>
    </source>
</evidence>
<gene>
    <name evidence="1" type="ORF">Mic7113_0488</name>
</gene>
<dbReference type="KEGG" id="mic:Mic7113_0488"/>